<feature type="domain" description="SCP" evidence="1">
    <location>
        <begin position="107"/>
        <end position="227"/>
    </location>
</feature>
<sequence>MGRPGFWLFLPLTLIASCYQQLLPTNQSMAKSPQAVVQPANSTLLAKATYLSPLERQVIDETNKVRTNPKSYLPILQNYRKRFQGNKVKISNNTYLITQEGVKAVDEAIAYLKSARPVGALSPSKGMSLGAKDHVKDQGPKGITGHEGSDGSNPVTRINRYGKWQSTAGENISYGPNTAQDIVMQLIIDDGVRDRGHRTNIFNGSFKVAGVAYGSHKKYRTICVINYAGGYIEKG</sequence>
<dbReference type="CDD" id="cd05379">
    <property type="entry name" value="CAP_bacterial"/>
    <property type="match status" value="1"/>
</dbReference>
<evidence type="ECO:0000259" key="1">
    <source>
        <dbReference type="Pfam" id="PF00188"/>
    </source>
</evidence>
<dbReference type="PROSITE" id="PS51257">
    <property type="entry name" value="PROKAR_LIPOPROTEIN"/>
    <property type="match status" value="1"/>
</dbReference>
<dbReference type="Proteomes" id="UP000218785">
    <property type="component" value="Chromosome"/>
</dbReference>
<dbReference type="InterPro" id="IPR035940">
    <property type="entry name" value="CAP_sf"/>
</dbReference>
<evidence type="ECO:0000313" key="3">
    <source>
        <dbReference type="Proteomes" id="UP000218785"/>
    </source>
</evidence>
<name>A0A1Z4MXM7_9CYAN</name>
<evidence type="ECO:0000313" key="2">
    <source>
        <dbReference type="EMBL" id="BAY98234.1"/>
    </source>
</evidence>
<dbReference type="EMBL" id="AP018248">
    <property type="protein sequence ID" value="BAY98234.1"/>
    <property type="molecule type" value="Genomic_DNA"/>
</dbReference>
<dbReference type="AlphaFoldDB" id="A0A1Z4MXM7"/>
<keyword evidence="3" id="KW-1185">Reference proteome</keyword>
<dbReference type="Gene3D" id="3.40.33.10">
    <property type="entry name" value="CAP"/>
    <property type="match status" value="1"/>
</dbReference>
<dbReference type="PANTHER" id="PTHR31157:SF1">
    <property type="entry name" value="SCP DOMAIN-CONTAINING PROTEIN"/>
    <property type="match status" value="1"/>
</dbReference>
<reference evidence="2 3" key="1">
    <citation type="submission" date="2017-06" db="EMBL/GenBank/DDBJ databases">
        <title>Genome sequencing of cyanobaciteial culture collection at National Institute for Environmental Studies (NIES).</title>
        <authorList>
            <person name="Hirose Y."/>
            <person name="Shimura Y."/>
            <person name="Fujisawa T."/>
            <person name="Nakamura Y."/>
            <person name="Kawachi M."/>
        </authorList>
    </citation>
    <scope>NUCLEOTIDE SEQUENCE [LARGE SCALE GENOMIC DNA]</scope>
    <source>
        <strain evidence="2 3">NIES-37</strain>
    </source>
</reference>
<accession>A0A1Z4MXM7</accession>
<protein>
    <submittedName>
        <fullName evidence="2">Allergen V5/Tpx-1 family protein</fullName>
    </submittedName>
</protein>
<dbReference type="KEGG" id="ttq:NIES37_21820"/>
<dbReference type="SUPFAM" id="SSF55797">
    <property type="entry name" value="PR-1-like"/>
    <property type="match status" value="1"/>
</dbReference>
<proteinExistence type="predicted"/>
<gene>
    <name evidence="2" type="ORF">NIES37_21820</name>
</gene>
<dbReference type="InterPro" id="IPR014044">
    <property type="entry name" value="CAP_dom"/>
</dbReference>
<dbReference type="Pfam" id="PF00188">
    <property type="entry name" value="CAP"/>
    <property type="match status" value="1"/>
</dbReference>
<dbReference type="PANTHER" id="PTHR31157">
    <property type="entry name" value="SCP DOMAIN-CONTAINING PROTEIN"/>
    <property type="match status" value="1"/>
</dbReference>
<organism evidence="2 3">
    <name type="scientific">Tolypothrix tenuis PCC 7101</name>
    <dbReference type="NCBI Taxonomy" id="231146"/>
    <lineage>
        <taxon>Bacteria</taxon>
        <taxon>Bacillati</taxon>
        <taxon>Cyanobacteriota</taxon>
        <taxon>Cyanophyceae</taxon>
        <taxon>Nostocales</taxon>
        <taxon>Tolypothrichaceae</taxon>
        <taxon>Tolypothrix</taxon>
    </lineage>
</organism>
<dbReference type="RefSeq" id="WP_096575495.1">
    <property type="nucleotide sequence ID" value="NZ_CAWNJS010000001.1"/>
</dbReference>